<comment type="subcellular location">
    <subcellularLocation>
        <location evidence="1">Cell surface</location>
    </subcellularLocation>
</comment>
<keyword evidence="4" id="KW-1133">Transmembrane helix</keyword>
<evidence type="ECO:0000256" key="1">
    <source>
        <dbReference type="ARBA" id="ARBA00004241"/>
    </source>
</evidence>
<reference evidence="5 6" key="1">
    <citation type="submission" date="2014-12" db="EMBL/GenBank/DDBJ databases">
        <title>Draft genome sequences of 29 type strains of Enterococci.</title>
        <authorList>
            <person name="Zhong Z."/>
            <person name="Sun Z."/>
            <person name="Liu W."/>
            <person name="Zhang W."/>
            <person name="Zhang H."/>
        </authorList>
    </citation>
    <scope>NUCLEOTIDE SEQUENCE [LARGE SCALE GENOMIC DNA]</scope>
    <source>
        <strain evidence="5 6">DSM 17690</strain>
    </source>
</reference>
<dbReference type="GO" id="GO:0009986">
    <property type="term" value="C:cell surface"/>
    <property type="evidence" value="ECO:0007669"/>
    <property type="project" value="UniProtKB-SubCell"/>
</dbReference>
<dbReference type="SUPFAM" id="SSF54523">
    <property type="entry name" value="Pili subunits"/>
    <property type="match status" value="1"/>
</dbReference>
<dbReference type="RefSeq" id="WP_071873617.1">
    <property type="nucleotide sequence ID" value="NZ_JBHSHF010000002.1"/>
</dbReference>
<sequence length="117" mass="12900">MRNKLKKIWNKEDGFTLVELLGVIVILGIILAIAIPAIGNIITNAENNTGLRQQELVEDAAQMYVLDNGNTIPEGGKITSEKLVQDGYLEKAPDKEYTVTITKDGNNLKYDAVPKDE</sequence>
<dbReference type="EMBL" id="JXKD01000001">
    <property type="protein sequence ID" value="OJG12121.1"/>
    <property type="molecule type" value="Genomic_DNA"/>
</dbReference>
<organism evidence="5 6">
    <name type="scientific">Enterococcus aquimarinus</name>
    <dbReference type="NCBI Taxonomy" id="328396"/>
    <lineage>
        <taxon>Bacteria</taxon>
        <taxon>Bacillati</taxon>
        <taxon>Bacillota</taxon>
        <taxon>Bacilli</taxon>
        <taxon>Lactobacillales</taxon>
        <taxon>Enterococcaceae</taxon>
        <taxon>Enterococcus</taxon>
    </lineage>
</organism>
<keyword evidence="6" id="KW-1185">Reference proteome</keyword>
<keyword evidence="3" id="KW-0178">Competence</keyword>
<dbReference type="AlphaFoldDB" id="A0A1L8QX95"/>
<dbReference type="InterPro" id="IPR000983">
    <property type="entry name" value="Bac_GSPG_pilin"/>
</dbReference>
<evidence type="ECO:0000313" key="6">
    <source>
        <dbReference type="Proteomes" id="UP000182149"/>
    </source>
</evidence>
<dbReference type="GO" id="GO:0015627">
    <property type="term" value="C:type II protein secretion system complex"/>
    <property type="evidence" value="ECO:0007669"/>
    <property type="project" value="InterPro"/>
</dbReference>
<dbReference type="Proteomes" id="UP000182149">
    <property type="component" value="Unassembled WGS sequence"/>
</dbReference>
<protein>
    <submittedName>
        <fullName evidence="5">Tfp pilus assembly protein PilE-like protein</fullName>
    </submittedName>
</protein>
<dbReference type="NCBIfam" id="TIGR02532">
    <property type="entry name" value="IV_pilin_GFxxxE"/>
    <property type="match status" value="1"/>
</dbReference>
<dbReference type="GO" id="GO:0030420">
    <property type="term" value="P:establishment of competence for transformation"/>
    <property type="evidence" value="ECO:0007669"/>
    <property type="project" value="UniProtKB-KW"/>
</dbReference>
<evidence type="ECO:0000256" key="4">
    <source>
        <dbReference type="SAM" id="Phobius"/>
    </source>
</evidence>
<dbReference type="InterPro" id="IPR012902">
    <property type="entry name" value="N_methyl_site"/>
</dbReference>
<evidence type="ECO:0000256" key="2">
    <source>
        <dbReference type="ARBA" id="ARBA00022481"/>
    </source>
</evidence>
<keyword evidence="4" id="KW-0812">Transmembrane</keyword>
<dbReference type="Gene3D" id="3.30.700.10">
    <property type="entry name" value="Glycoprotein, Type 4 Pilin"/>
    <property type="match status" value="1"/>
</dbReference>
<evidence type="ECO:0000256" key="3">
    <source>
        <dbReference type="ARBA" id="ARBA00023287"/>
    </source>
</evidence>
<proteinExistence type="predicted"/>
<comment type="caution">
    <text evidence="5">The sequence shown here is derived from an EMBL/GenBank/DDBJ whole genome shotgun (WGS) entry which is preliminary data.</text>
</comment>
<dbReference type="OrthoDB" id="2168776at2"/>
<dbReference type="GO" id="GO:0015628">
    <property type="term" value="P:protein secretion by the type II secretion system"/>
    <property type="evidence" value="ECO:0007669"/>
    <property type="project" value="InterPro"/>
</dbReference>
<gene>
    <name evidence="5" type="ORF">RU93_GL000051</name>
</gene>
<keyword evidence="2" id="KW-0488">Methylation</keyword>
<keyword evidence="4" id="KW-0472">Membrane</keyword>
<dbReference type="InterPro" id="IPR045584">
    <property type="entry name" value="Pilin-like"/>
</dbReference>
<dbReference type="STRING" id="328396.RU93_GL000051"/>
<accession>A0A1L8QX95</accession>
<name>A0A1L8QX95_9ENTE</name>
<evidence type="ECO:0000313" key="5">
    <source>
        <dbReference type="EMBL" id="OJG12121.1"/>
    </source>
</evidence>
<dbReference type="PRINTS" id="PR00813">
    <property type="entry name" value="BCTERIALGSPG"/>
</dbReference>
<dbReference type="Pfam" id="PF07963">
    <property type="entry name" value="N_methyl"/>
    <property type="match status" value="1"/>
</dbReference>
<feature type="transmembrane region" description="Helical" evidence="4">
    <location>
        <begin position="20"/>
        <end position="42"/>
    </location>
</feature>